<dbReference type="Gene3D" id="3.20.20.80">
    <property type="entry name" value="Glycosidases"/>
    <property type="match status" value="1"/>
</dbReference>
<dbReference type="GO" id="GO:0030246">
    <property type="term" value="F:carbohydrate binding"/>
    <property type="evidence" value="ECO:0007669"/>
    <property type="project" value="InterPro"/>
</dbReference>
<dbReference type="GO" id="GO:0005990">
    <property type="term" value="P:lactose catabolic process"/>
    <property type="evidence" value="ECO:0007669"/>
    <property type="project" value="TreeGrafter"/>
</dbReference>
<dbReference type="EMBL" id="VNKQ01000017">
    <property type="protein sequence ID" value="KAG0645800.1"/>
    <property type="molecule type" value="Genomic_DNA"/>
</dbReference>
<dbReference type="InterPro" id="IPR013783">
    <property type="entry name" value="Ig-like_fold"/>
</dbReference>
<organism evidence="8 9">
    <name type="scientific">Hyphodiscus hymeniophilus</name>
    <dbReference type="NCBI Taxonomy" id="353542"/>
    <lineage>
        <taxon>Eukaryota</taxon>
        <taxon>Fungi</taxon>
        <taxon>Dikarya</taxon>
        <taxon>Ascomycota</taxon>
        <taxon>Pezizomycotina</taxon>
        <taxon>Leotiomycetes</taxon>
        <taxon>Helotiales</taxon>
        <taxon>Hyphodiscaceae</taxon>
        <taxon>Hyphodiscus</taxon>
    </lineage>
</organism>
<dbReference type="InterPro" id="IPR050347">
    <property type="entry name" value="Bact_Beta-galactosidase"/>
</dbReference>
<keyword evidence="4" id="KW-0378">Hydrolase</keyword>
<dbReference type="Pfam" id="PF00703">
    <property type="entry name" value="Glyco_hydro_2"/>
    <property type="match status" value="1"/>
</dbReference>
<dbReference type="SUPFAM" id="SSF49303">
    <property type="entry name" value="beta-Galactosidase/glucuronidase domain"/>
    <property type="match status" value="2"/>
</dbReference>
<dbReference type="PRINTS" id="PR00132">
    <property type="entry name" value="GLHYDRLASE2"/>
</dbReference>
<evidence type="ECO:0000313" key="9">
    <source>
        <dbReference type="Proteomes" id="UP000785200"/>
    </source>
</evidence>
<comment type="catalytic activity">
    <reaction evidence="1">
        <text>Hydrolysis of terminal non-reducing beta-D-galactose residues in beta-D-galactosides.</text>
        <dbReference type="EC" id="3.2.1.23"/>
    </reaction>
</comment>
<dbReference type="Gene3D" id="2.60.40.10">
    <property type="entry name" value="Immunoglobulins"/>
    <property type="match status" value="2"/>
</dbReference>
<dbReference type="FunFam" id="3.20.20.80:FF:000018">
    <property type="entry name" value="Beta-galactosidase"/>
    <property type="match status" value="1"/>
</dbReference>
<dbReference type="InterPro" id="IPR006104">
    <property type="entry name" value="Glyco_hydro_2_N"/>
</dbReference>
<dbReference type="SUPFAM" id="SSF51445">
    <property type="entry name" value="(Trans)glycosidases"/>
    <property type="match status" value="1"/>
</dbReference>
<dbReference type="InterPro" id="IPR011013">
    <property type="entry name" value="Gal_mutarotase_sf_dom"/>
</dbReference>
<dbReference type="Gene3D" id="2.70.98.10">
    <property type="match status" value="1"/>
</dbReference>
<dbReference type="SUPFAM" id="SSF74650">
    <property type="entry name" value="Galactose mutarotase-like"/>
    <property type="match status" value="1"/>
</dbReference>
<dbReference type="Pfam" id="PF16353">
    <property type="entry name" value="LacZ_4"/>
    <property type="match status" value="1"/>
</dbReference>
<dbReference type="InterPro" id="IPR008979">
    <property type="entry name" value="Galactose-bd-like_sf"/>
</dbReference>
<dbReference type="SUPFAM" id="SSF49785">
    <property type="entry name" value="Galactose-binding domain-like"/>
    <property type="match status" value="1"/>
</dbReference>
<dbReference type="InterPro" id="IPR023232">
    <property type="entry name" value="Glyco_hydro_2_AS"/>
</dbReference>
<dbReference type="Pfam" id="PF02837">
    <property type="entry name" value="Glyco_hydro_2_N"/>
    <property type="match status" value="1"/>
</dbReference>
<dbReference type="InterPro" id="IPR017853">
    <property type="entry name" value="GH"/>
</dbReference>
<evidence type="ECO:0000313" key="8">
    <source>
        <dbReference type="EMBL" id="KAG0645800.1"/>
    </source>
</evidence>
<dbReference type="GO" id="GO:0009341">
    <property type="term" value="C:beta-galactosidase complex"/>
    <property type="evidence" value="ECO:0007669"/>
    <property type="project" value="InterPro"/>
</dbReference>
<accession>A0A9P6VDX4</accession>
<sequence length="1052" mass="120601">MSEAVPRETPEEVWTEEHSTPGYVHINLRTDSLSESFQEEGQSVVTKNGTHTFPRSLPDWSNYDVLHKNMLPARASFFIYDTPSDACKRDVTKSKTMSLSGKYDFHLANSPFEAPQFHDLEFDRSSWGSIYVPGMWQLQGYGKGPQYTNTNFPFPVDAPHVPYDKNETGCYLKDFRVPKSFKDHQIRLRFEGVDSAFHVWINGTEVGYSQGSRNPSEFDITELINLNSDNVLAVKVYQFSDASYLEDQDQWWLSGIFRDIHLLAFPKTHFQDFKIETHLDKEYRNAILSVHVELNAHDDVHLKLIDESGETVVSDTKKVKGSYTFNFPVKNPQKWTAETPYLYQLLMSTSSCAVEQRVGFRNMELKKGVFVVNGKPIVIRGTNRHEHHPELGRAVPYEFMRRDLLLMKSHNINAIRTSHYINDTRLYDVADELGLWILDECDLECHGFGDIGGNPASWASDNPAWEKSYVDRARQAVMRDKNHPSIIMWSLGNESFYGRNHQAMYDWIHVYDPTRMVHYEADYGAQTVDIVSRMYTSCEEIINMAREETWDKPVVLCEYVHAMGNGPGAVQEYIDAFYKYPRLMGGFVWEWANHGLRTKTKDGEEYYGYGGDFGDDPNDGHFILDGLVFSDHTPTPGLIEYKKAIEPVQVLGLKDGKVKIINRYDHITLDHLKCQHRIVGPKWEMAFKDLELPKDLQPGKIAYLEPDLKHPAVECYLELSFNLRNETEWAKVGHEVAFGQIQLEKPEPLDLPMQIDSPIGPRYAQITPQVLEISSEDPGTLWQFNLVHGTLASWKKAGSELIHTPPVLDFYRAVTDNDRGGRFGQGWRNSRLHQTQCHAQSVTWSKSRVTGNVEVVVTARVAPPVLEWSVDTTFTYTFTNKHVLIKVSGNPRGEYLCDTFARIGLTLSLNNTEEARWFGRGPGEGYWDKKHSQKIGTYRRSIDDLFTDYEFPQETGNRTDIRWVEFIGNEKTKGLKASFGDLEGASFSALHYTTKDLDDSNHPYELYKKKKNETVVRLDWAHHGLGTGSCGPATLPQYELRAEPFEYEVLLE</sequence>
<dbReference type="InterPro" id="IPR032312">
    <property type="entry name" value="LacZ_4"/>
</dbReference>
<dbReference type="InterPro" id="IPR014718">
    <property type="entry name" value="GH-type_carb-bd"/>
</dbReference>
<dbReference type="InterPro" id="IPR006102">
    <property type="entry name" value="Ig-like_GH2"/>
</dbReference>
<dbReference type="InterPro" id="IPR004199">
    <property type="entry name" value="B-gal_small/dom_5"/>
</dbReference>
<dbReference type="Pfam" id="PF02836">
    <property type="entry name" value="Glyco_hydro_2_C"/>
    <property type="match status" value="1"/>
</dbReference>
<dbReference type="Proteomes" id="UP000785200">
    <property type="component" value="Unassembled WGS sequence"/>
</dbReference>
<dbReference type="PANTHER" id="PTHR46323">
    <property type="entry name" value="BETA-GALACTOSIDASE"/>
    <property type="match status" value="1"/>
</dbReference>
<dbReference type="Gene3D" id="2.60.120.260">
    <property type="entry name" value="Galactose-binding domain-like"/>
    <property type="match status" value="1"/>
</dbReference>
<evidence type="ECO:0000256" key="6">
    <source>
        <dbReference type="ARBA" id="ARBA00032230"/>
    </source>
</evidence>
<evidence type="ECO:0000256" key="5">
    <source>
        <dbReference type="ARBA" id="ARBA00023295"/>
    </source>
</evidence>
<keyword evidence="5" id="KW-0326">Glycosidase</keyword>
<feature type="domain" description="Beta galactosidase small chain/" evidence="7">
    <location>
        <begin position="774"/>
        <end position="1052"/>
    </location>
</feature>
<evidence type="ECO:0000256" key="1">
    <source>
        <dbReference type="ARBA" id="ARBA00001412"/>
    </source>
</evidence>
<dbReference type="PANTHER" id="PTHR46323:SF2">
    <property type="entry name" value="BETA-GALACTOSIDASE"/>
    <property type="match status" value="1"/>
</dbReference>
<keyword evidence="9" id="KW-1185">Reference proteome</keyword>
<dbReference type="InterPro" id="IPR006103">
    <property type="entry name" value="Glyco_hydro_2_cat"/>
</dbReference>
<dbReference type="SMART" id="SM01038">
    <property type="entry name" value="Bgal_small_N"/>
    <property type="match status" value="1"/>
</dbReference>
<evidence type="ECO:0000256" key="4">
    <source>
        <dbReference type="ARBA" id="ARBA00022801"/>
    </source>
</evidence>
<dbReference type="AlphaFoldDB" id="A0A9P6VDX4"/>
<dbReference type="GO" id="GO:0004565">
    <property type="term" value="F:beta-galactosidase activity"/>
    <property type="evidence" value="ECO:0007669"/>
    <property type="project" value="UniProtKB-EC"/>
</dbReference>
<evidence type="ECO:0000256" key="2">
    <source>
        <dbReference type="ARBA" id="ARBA00007401"/>
    </source>
</evidence>
<dbReference type="EC" id="3.2.1.23" evidence="3"/>
<reference evidence="8" key="1">
    <citation type="submission" date="2019-07" db="EMBL/GenBank/DDBJ databases">
        <title>Hyphodiscus hymeniophilus genome sequencing and assembly.</title>
        <authorList>
            <person name="Kramer G."/>
            <person name="Nodwell J."/>
        </authorList>
    </citation>
    <scope>NUCLEOTIDE SEQUENCE</scope>
    <source>
        <strain evidence="8">ATCC 34498</strain>
    </source>
</reference>
<proteinExistence type="inferred from homology"/>
<protein>
    <recommendedName>
        <fullName evidence="3">beta-galactosidase</fullName>
        <ecNumber evidence="3">3.2.1.23</ecNumber>
    </recommendedName>
    <alternativeName>
        <fullName evidence="6">Lactase</fullName>
    </alternativeName>
</protein>
<dbReference type="InterPro" id="IPR036156">
    <property type="entry name" value="Beta-gal/glucu_dom_sf"/>
</dbReference>
<evidence type="ECO:0000256" key="3">
    <source>
        <dbReference type="ARBA" id="ARBA00012756"/>
    </source>
</evidence>
<evidence type="ECO:0000259" key="7">
    <source>
        <dbReference type="SMART" id="SM01038"/>
    </source>
</evidence>
<name>A0A9P6VDX4_9HELO</name>
<dbReference type="Pfam" id="PF02929">
    <property type="entry name" value="Bgal_small_N"/>
    <property type="match status" value="1"/>
</dbReference>
<gene>
    <name evidence="8" type="ORF">D0Z07_7903</name>
</gene>
<comment type="caution">
    <text evidence="8">The sequence shown here is derived from an EMBL/GenBank/DDBJ whole genome shotgun (WGS) entry which is preliminary data.</text>
</comment>
<dbReference type="OrthoDB" id="408320at2759"/>
<dbReference type="PROSITE" id="PS00608">
    <property type="entry name" value="GLYCOSYL_HYDROL_F2_2"/>
    <property type="match status" value="1"/>
</dbReference>
<dbReference type="InterPro" id="IPR006101">
    <property type="entry name" value="Glyco_hydro_2"/>
</dbReference>
<comment type="similarity">
    <text evidence="2">Belongs to the glycosyl hydrolase 2 family.</text>
</comment>